<evidence type="ECO:0000313" key="3">
    <source>
        <dbReference type="Proteomes" id="UP001165367"/>
    </source>
</evidence>
<evidence type="ECO:0000256" key="1">
    <source>
        <dbReference type="SAM" id="SignalP"/>
    </source>
</evidence>
<dbReference type="EMBL" id="JAKLTR010000007">
    <property type="protein sequence ID" value="MCG2615239.1"/>
    <property type="molecule type" value="Genomic_DNA"/>
</dbReference>
<dbReference type="Proteomes" id="UP001165367">
    <property type="component" value="Unassembled WGS sequence"/>
</dbReference>
<proteinExistence type="predicted"/>
<evidence type="ECO:0000313" key="2">
    <source>
        <dbReference type="EMBL" id="MCG2615239.1"/>
    </source>
</evidence>
<dbReference type="SUPFAM" id="SSF52266">
    <property type="entry name" value="SGNH hydrolase"/>
    <property type="match status" value="1"/>
</dbReference>
<protein>
    <submittedName>
        <fullName evidence="2">SGNH/GDSL hydrolase family protein</fullName>
    </submittedName>
</protein>
<dbReference type="GO" id="GO:0016787">
    <property type="term" value="F:hydrolase activity"/>
    <property type="evidence" value="ECO:0007669"/>
    <property type="project" value="UniProtKB-KW"/>
</dbReference>
<comment type="caution">
    <text evidence="2">The sequence shown here is derived from an EMBL/GenBank/DDBJ whole genome shotgun (WGS) entry which is preliminary data.</text>
</comment>
<organism evidence="2 3">
    <name type="scientific">Terrimonas ginsenosidimutans</name>
    <dbReference type="NCBI Taxonomy" id="2908004"/>
    <lineage>
        <taxon>Bacteria</taxon>
        <taxon>Pseudomonadati</taxon>
        <taxon>Bacteroidota</taxon>
        <taxon>Chitinophagia</taxon>
        <taxon>Chitinophagales</taxon>
        <taxon>Chitinophagaceae</taxon>
        <taxon>Terrimonas</taxon>
    </lineage>
</organism>
<name>A0ABS9KSE4_9BACT</name>
<dbReference type="InterPro" id="IPR036514">
    <property type="entry name" value="SGNH_hydro_sf"/>
</dbReference>
<feature type="signal peptide" evidence="1">
    <location>
        <begin position="1"/>
        <end position="20"/>
    </location>
</feature>
<dbReference type="RefSeq" id="WP_237872408.1">
    <property type="nucleotide sequence ID" value="NZ_JAKLTR010000007.1"/>
</dbReference>
<keyword evidence="2" id="KW-0378">Hydrolase</keyword>
<dbReference type="CDD" id="cd00229">
    <property type="entry name" value="SGNH_hydrolase"/>
    <property type="match status" value="1"/>
</dbReference>
<keyword evidence="1" id="KW-0732">Signal</keyword>
<gene>
    <name evidence="2" type="ORF">LZZ85_13140</name>
</gene>
<reference evidence="2" key="1">
    <citation type="submission" date="2022-01" db="EMBL/GenBank/DDBJ databases">
        <authorList>
            <person name="Jo J.-H."/>
            <person name="Im W.-T."/>
        </authorList>
    </citation>
    <scope>NUCLEOTIDE SEQUENCE</scope>
    <source>
        <strain evidence="2">NA20</strain>
    </source>
</reference>
<feature type="chain" id="PRO_5047410207" evidence="1">
    <location>
        <begin position="21"/>
        <end position="223"/>
    </location>
</feature>
<dbReference type="Gene3D" id="3.40.50.1110">
    <property type="entry name" value="SGNH hydrolase"/>
    <property type="match status" value="1"/>
</dbReference>
<accession>A0ABS9KSE4</accession>
<keyword evidence="3" id="KW-1185">Reference proteome</keyword>
<sequence>MRTKIILTLFFLCCCACSQAQQVKHRKIQKVLILGNSIVAHDPSPAIGWNASWGMAASVADSDFVSILTKHIHLERKKAVVKRQNISVFENFYPTYDLTQLKPFREMKPDLLIIKIAENVKDSSAVSNDFAGYYKKLIDYLDPENKAIKVLVDGFWTNHHVNGIVKDLAKDRGYDFVSIAGLSADKTNMAIGQFEHEGVASHPSDKGMRLIAEAIWNTIDKYF</sequence>